<protein>
    <submittedName>
        <fullName evidence="2">Uncharacterized protein</fullName>
    </submittedName>
</protein>
<evidence type="ECO:0000313" key="3">
    <source>
        <dbReference type="Proteomes" id="UP000324222"/>
    </source>
</evidence>
<comment type="caution">
    <text evidence="2">The sequence shown here is derived from an EMBL/GenBank/DDBJ whole genome shotgun (WGS) entry which is preliminary data.</text>
</comment>
<proteinExistence type="predicted"/>
<feature type="region of interest" description="Disordered" evidence="1">
    <location>
        <begin position="1"/>
        <end position="31"/>
    </location>
</feature>
<sequence length="151" mass="16862">MAGAAPRSSLWGLKSSETEMQSHNPKKQPFVTATPAAGRYHANKTYPYYHQTQPGVPVQTALSPLDTFVPGTLTLVPPSLPWHPYSGPGTLTLPWFSGALLSLGVITDPGSWHKYVRNVFRNSGYFHFFMFIRIFQPSCMWSGIAKFAKFR</sequence>
<accession>A0A5B7CUJ8</accession>
<dbReference type="Proteomes" id="UP000324222">
    <property type="component" value="Unassembled WGS sequence"/>
</dbReference>
<evidence type="ECO:0000256" key="1">
    <source>
        <dbReference type="SAM" id="MobiDB-lite"/>
    </source>
</evidence>
<dbReference type="EMBL" id="VSRR010000281">
    <property type="protein sequence ID" value="MPC13442.1"/>
    <property type="molecule type" value="Genomic_DNA"/>
</dbReference>
<gene>
    <name evidence="2" type="ORF">E2C01_006176</name>
</gene>
<dbReference type="AlphaFoldDB" id="A0A5B7CUJ8"/>
<evidence type="ECO:0000313" key="2">
    <source>
        <dbReference type="EMBL" id="MPC13442.1"/>
    </source>
</evidence>
<organism evidence="2 3">
    <name type="scientific">Portunus trituberculatus</name>
    <name type="common">Swimming crab</name>
    <name type="synonym">Neptunus trituberculatus</name>
    <dbReference type="NCBI Taxonomy" id="210409"/>
    <lineage>
        <taxon>Eukaryota</taxon>
        <taxon>Metazoa</taxon>
        <taxon>Ecdysozoa</taxon>
        <taxon>Arthropoda</taxon>
        <taxon>Crustacea</taxon>
        <taxon>Multicrustacea</taxon>
        <taxon>Malacostraca</taxon>
        <taxon>Eumalacostraca</taxon>
        <taxon>Eucarida</taxon>
        <taxon>Decapoda</taxon>
        <taxon>Pleocyemata</taxon>
        <taxon>Brachyura</taxon>
        <taxon>Eubrachyura</taxon>
        <taxon>Portunoidea</taxon>
        <taxon>Portunidae</taxon>
        <taxon>Portuninae</taxon>
        <taxon>Portunus</taxon>
    </lineage>
</organism>
<reference evidence="2 3" key="1">
    <citation type="submission" date="2019-05" db="EMBL/GenBank/DDBJ databases">
        <title>Another draft genome of Portunus trituberculatus and its Hox gene families provides insights of decapod evolution.</title>
        <authorList>
            <person name="Jeong J.-H."/>
            <person name="Song I."/>
            <person name="Kim S."/>
            <person name="Choi T."/>
            <person name="Kim D."/>
            <person name="Ryu S."/>
            <person name="Kim W."/>
        </authorList>
    </citation>
    <scope>NUCLEOTIDE SEQUENCE [LARGE SCALE GENOMIC DNA]</scope>
    <source>
        <tissue evidence="2">Muscle</tissue>
    </source>
</reference>
<name>A0A5B7CUJ8_PORTR</name>
<keyword evidence="3" id="KW-1185">Reference proteome</keyword>